<sequence>MVGIWRAETDGPGEPFGSVGVGSPELAGSSRSGREALSSLESVRLSGVLPGSSDQSTSNGQAVGGALLVPGVPAAPGAEEISSRRLNLCFKYAWAPHLHRWRLPHHFFSGPEVGEDGEKSPISSRQVLASKLANCKLPKGLAYAEWASTPYSVYGPTSSRRDNLFQVSTTQLHFGDPLHRLHQCSKCSAF</sequence>
<organism evidence="2 3">
    <name type="scientific">Protopolystoma xenopodis</name>
    <dbReference type="NCBI Taxonomy" id="117903"/>
    <lineage>
        <taxon>Eukaryota</taxon>
        <taxon>Metazoa</taxon>
        <taxon>Spiralia</taxon>
        <taxon>Lophotrochozoa</taxon>
        <taxon>Platyhelminthes</taxon>
        <taxon>Monogenea</taxon>
        <taxon>Polyopisthocotylea</taxon>
        <taxon>Polystomatidea</taxon>
        <taxon>Polystomatidae</taxon>
        <taxon>Protopolystoma</taxon>
    </lineage>
</organism>
<name>A0A448WFT1_9PLAT</name>
<evidence type="ECO:0000313" key="2">
    <source>
        <dbReference type="EMBL" id="VEL10722.1"/>
    </source>
</evidence>
<feature type="region of interest" description="Disordered" evidence="1">
    <location>
        <begin position="1"/>
        <end position="35"/>
    </location>
</feature>
<accession>A0A448WFT1</accession>
<evidence type="ECO:0000313" key="3">
    <source>
        <dbReference type="Proteomes" id="UP000784294"/>
    </source>
</evidence>
<protein>
    <submittedName>
        <fullName evidence="2">Uncharacterized protein</fullName>
    </submittedName>
</protein>
<dbReference type="Proteomes" id="UP000784294">
    <property type="component" value="Unassembled WGS sequence"/>
</dbReference>
<dbReference type="EMBL" id="CAAALY010009782">
    <property type="protein sequence ID" value="VEL10722.1"/>
    <property type="molecule type" value="Genomic_DNA"/>
</dbReference>
<gene>
    <name evidence="2" type="ORF">PXEA_LOCUS4162</name>
</gene>
<keyword evidence="3" id="KW-1185">Reference proteome</keyword>
<reference evidence="2" key="1">
    <citation type="submission" date="2018-11" db="EMBL/GenBank/DDBJ databases">
        <authorList>
            <consortium name="Pathogen Informatics"/>
        </authorList>
    </citation>
    <scope>NUCLEOTIDE SEQUENCE</scope>
</reference>
<comment type="caution">
    <text evidence="2">The sequence shown here is derived from an EMBL/GenBank/DDBJ whole genome shotgun (WGS) entry which is preliminary data.</text>
</comment>
<evidence type="ECO:0000256" key="1">
    <source>
        <dbReference type="SAM" id="MobiDB-lite"/>
    </source>
</evidence>
<proteinExistence type="predicted"/>
<dbReference type="AlphaFoldDB" id="A0A448WFT1"/>